<accession>A0ABD4W1F4</accession>
<evidence type="ECO:0000313" key="5">
    <source>
        <dbReference type="Proteomes" id="UP001213083"/>
    </source>
</evidence>
<evidence type="ECO:0000313" key="4">
    <source>
        <dbReference type="EMBL" id="MDA3782384.1"/>
    </source>
</evidence>
<dbReference type="GO" id="GO:0005988">
    <property type="term" value="P:lactose metabolic process"/>
    <property type="evidence" value="ECO:0007669"/>
    <property type="project" value="UniProtKB-KW"/>
</dbReference>
<keyword evidence="2" id="KW-0423">Lactose metabolism</keyword>
<dbReference type="Pfam" id="PF02502">
    <property type="entry name" value="LacAB_rpiB"/>
    <property type="match status" value="1"/>
</dbReference>
<evidence type="ECO:0000256" key="1">
    <source>
        <dbReference type="ARBA" id="ARBA00008754"/>
    </source>
</evidence>
<sequence length="43" mass="4803">MPFCAKLARQHTDSNVFCLGAKIIGDMMAGEIVKTWLNTDPFM</sequence>
<dbReference type="EC" id="5.3.1.-" evidence="4"/>
<proteinExistence type="inferred from homology"/>
<gene>
    <name evidence="4" type="ORF">PF593_04355</name>
</gene>
<dbReference type="GO" id="GO:0016861">
    <property type="term" value="F:intramolecular oxidoreductase activity, interconverting aldoses and ketoses"/>
    <property type="evidence" value="ECO:0007669"/>
    <property type="project" value="UniProtKB-ARBA"/>
</dbReference>
<dbReference type="Proteomes" id="UP001213083">
    <property type="component" value="Unassembled WGS sequence"/>
</dbReference>
<protein>
    <submittedName>
        <fullName evidence="4">RpiB/LacA/LacB family sugar-phosphate isomerase</fullName>
        <ecNumber evidence="4">5.3.1.-</ecNumber>
    </submittedName>
</protein>
<comment type="caution">
    <text evidence="4">The sequence shown here is derived from an EMBL/GenBank/DDBJ whole genome shotgun (WGS) entry which is preliminary data.</text>
</comment>
<dbReference type="Gene3D" id="3.40.1400.10">
    <property type="entry name" value="Sugar-phosphate isomerase, RpiB/LacA/LacB"/>
    <property type="match status" value="1"/>
</dbReference>
<name>A0ABD4W1F4_9LACO</name>
<evidence type="ECO:0000256" key="2">
    <source>
        <dbReference type="ARBA" id="ARBA00022736"/>
    </source>
</evidence>
<dbReference type="EMBL" id="JAQIEV010000010">
    <property type="protein sequence ID" value="MDA3782384.1"/>
    <property type="molecule type" value="Genomic_DNA"/>
</dbReference>
<dbReference type="InterPro" id="IPR003500">
    <property type="entry name" value="RpiB_LacA_LacB"/>
</dbReference>
<organism evidence="4 5">
    <name type="scientific">Lactobacillus delbrueckii</name>
    <dbReference type="NCBI Taxonomy" id="1584"/>
    <lineage>
        <taxon>Bacteria</taxon>
        <taxon>Bacillati</taxon>
        <taxon>Bacillota</taxon>
        <taxon>Bacilli</taxon>
        <taxon>Lactobacillales</taxon>
        <taxon>Lactobacillaceae</taxon>
        <taxon>Lactobacillus</taxon>
    </lineage>
</organism>
<dbReference type="InterPro" id="IPR036569">
    <property type="entry name" value="RpiB_LacA_LacB_sf"/>
</dbReference>
<dbReference type="SUPFAM" id="SSF89623">
    <property type="entry name" value="Ribose/Galactose isomerase RpiB/AlsB"/>
    <property type="match status" value="1"/>
</dbReference>
<dbReference type="RefSeq" id="WP_260265727.1">
    <property type="nucleotide sequence ID" value="NZ_BNHW01000013.1"/>
</dbReference>
<reference evidence="4 5" key="1">
    <citation type="submission" date="2023-01" db="EMBL/GenBank/DDBJ databases">
        <title>Sequencing of the bacterial strains from artisanal fermented milk Matsoni.</title>
        <authorList>
            <person name="Rozman V."/>
            <person name="Accetto T."/>
            <person name="Bogovic Matijasic B."/>
        </authorList>
    </citation>
    <scope>NUCLEOTIDE SEQUENCE [LARGE SCALE GENOMIC DNA]</scope>
    <source>
        <strain evidence="5">lbl143</strain>
    </source>
</reference>
<comment type="similarity">
    <text evidence="1">Belongs to the LacAB/RpiB family.</text>
</comment>
<evidence type="ECO:0000256" key="3">
    <source>
        <dbReference type="ARBA" id="ARBA00023235"/>
    </source>
</evidence>
<keyword evidence="3 4" id="KW-0413">Isomerase</keyword>
<dbReference type="AlphaFoldDB" id="A0ABD4W1F4"/>